<dbReference type="OrthoDB" id="3687980at2"/>
<dbReference type="Gene3D" id="1.10.357.10">
    <property type="entry name" value="Tetracycline Repressor, domain 2"/>
    <property type="match status" value="1"/>
</dbReference>
<organism evidence="4 5">
    <name type="scientific">Thermomonospora umbrina</name>
    <dbReference type="NCBI Taxonomy" id="111806"/>
    <lineage>
        <taxon>Bacteria</taxon>
        <taxon>Bacillati</taxon>
        <taxon>Actinomycetota</taxon>
        <taxon>Actinomycetes</taxon>
        <taxon>Streptosporangiales</taxon>
        <taxon>Thermomonosporaceae</taxon>
        <taxon>Thermomonospora</taxon>
    </lineage>
</organism>
<keyword evidence="1 2" id="KW-0238">DNA-binding</keyword>
<dbReference type="EMBL" id="QTTT01000001">
    <property type="protein sequence ID" value="REE96897.1"/>
    <property type="molecule type" value="Genomic_DNA"/>
</dbReference>
<dbReference type="InterPro" id="IPR009057">
    <property type="entry name" value="Homeodomain-like_sf"/>
</dbReference>
<gene>
    <name evidence="4" type="ORF">DFJ69_2350</name>
</gene>
<dbReference type="PRINTS" id="PR00455">
    <property type="entry name" value="HTHTETR"/>
</dbReference>
<dbReference type="PANTHER" id="PTHR30055">
    <property type="entry name" value="HTH-TYPE TRANSCRIPTIONAL REGULATOR RUTR"/>
    <property type="match status" value="1"/>
</dbReference>
<keyword evidence="5" id="KW-1185">Reference proteome</keyword>
<feature type="DNA-binding region" description="H-T-H motif" evidence="2">
    <location>
        <begin position="24"/>
        <end position="43"/>
    </location>
</feature>
<dbReference type="GO" id="GO:0000976">
    <property type="term" value="F:transcription cis-regulatory region binding"/>
    <property type="evidence" value="ECO:0007669"/>
    <property type="project" value="TreeGrafter"/>
</dbReference>
<comment type="caution">
    <text evidence="4">The sequence shown here is derived from an EMBL/GenBank/DDBJ whole genome shotgun (WGS) entry which is preliminary data.</text>
</comment>
<evidence type="ECO:0000313" key="4">
    <source>
        <dbReference type="EMBL" id="REE96897.1"/>
    </source>
</evidence>
<dbReference type="GO" id="GO:0003700">
    <property type="term" value="F:DNA-binding transcription factor activity"/>
    <property type="evidence" value="ECO:0007669"/>
    <property type="project" value="TreeGrafter"/>
</dbReference>
<feature type="domain" description="HTH tetR-type" evidence="3">
    <location>
        <begin position="1"/>
        <end position="61"/>
    </location>
</feature>
<evidence type="ECO:0000256" key="2">
    <source>
        <dbReference type="PROSITE-ProRule" id="PRU00335"/>
    </source>
</evidence>
<dbReference type="InterPro" id="IPR050109">
    <property type="entry name" value="HTH-type_TetR-like_transc_reg"/>
</dbReference>
<dbReference type="SUPFAM" id="SSF48498">
    <property type="entry name" value="Tetracyclin repressor-like, C-terminal domain"/>
    <property type="match status" value="1"/>
</dbReference>
<dbReference type="RefSeq" id="WP_116022476.1">
    <property type="nucleotide sequence ID" value="NZ_QTTT01000001.1"/>
</dbReference>
<dbReference type="AlphaFoldDB" id="A0A3D9SMD9"/>
<evidence type="ECO:0000259" key="3">
    <source>
        <dbReference type="PROSITE" id="PS50977"/>
    </source>
</evidence>
<proteinExistence type="predicted"/>
<accession>A0A3D9SMD9</accession>
<dbReference type="SUPFAM" id="SSF46689">
    <property type="entry name" value="Homeodomain-like"/>
    <property type="match status" value="1"/>
</dbReference>
<name>A0A3D9SMD9_9ACTN</name>
<dbReference type="PROSITE" id="PS50977">
    <property type="entry name" value="HTH_TETR_2"/>
    <property type="match status" value="1"/>
</dbReference>
<evidence type="ECO:0000256" key="1">
    <source>
        <dbReference type="ARBA" id="ARBA00023125"/>
    </source>
</evidence>
<reference evidence="4 5" key="1">
    <citation type="submission" date="2018-08" db="EMBL/GenBank/DDBJ databases">
        <title>Sequencing the genomes of 1000 actinobacteria strains.</title>
        <authorList>
            <person name="Klenk H.-P."/>
        </authorList>
    </citation>
    <scope>NUCLEOTIDE SEQUENCE [LARGE SCALE GENOMIC DNA]</scope>
    <source>
        <strain evidence="4 5">DSM 43927</strain>
    </source>
</reference>
<sequence length="198" mass="22324">MTGRERILEAALRCFGRDGVAATPLGRLLAESKVSAGSFYHHFSGKEEVAATLYTETLGRYQQGFLRELRLHGEPRAAVVASVAFHIAWCGANRDRARFLFTERPPGAGRHGGEEFVAQNRAFFEEVRSWWRLHEHHGALLPLDFTTAHVLWLGPAQELCRLWLTERVPEPSEEQIATLGEAAWRCLRTPNPEKGVRP</sequence>
<dbReference type="InterPro" id="IPR001647">
    <property type="entry name" value="HTH_TetR"/>
</dbReference>
<dbReference type="InterPro" id="IPR036271">
    <property type="entry name" value="Tet_transcr_reg_TetR-rel_C_sf"/>
</dbReference>
<dbReference type="Proteomes" id="UP000256661">
    <property type="component" value="Unassembled WGS sequence"/>
</dbReference>
<protein>
    <submittedName>
        <fullName evidence="4">TetR family transcriptional regulator</fullName>
    </submittedName>
</protein>
<dbReference type="Pfam" id="PF00440">
    <property type="entry name" value="TetR_N"/>
    <property type="match status" value="1"/>
</dbReference>
<dbReference type="PANTHER" id="PTHR30055:SF187">
    <property type="entry name" value="TRANSCRIPTIONAL REGULATORY PROTEIN"/>
    <property type="match status" value="1"/>
</dbReference>
<evidence type="ECO:0000313" key="5">
    <source>
        <dbReference type="Proteomes" id="UP000256661"/>
    </source>
</evidence>